<dbReference type="SMART" id="SM00356">
    <property type="entry name" value="ZnF_C3H1"/>
    <property type="match status" value="3"/>
</dbReference>
<dbReference type="Proteomes" id="UP000886520">
    <property type="component" value="Chromosome 7"/>
</dbReference>
<evidence type="ECO:0000256" key="2">
    <source>
        <dbReference type="ARBA" id="ARBA00022737"/>
    </source>
</evidence>
<keyword evidence="5" id="KW-0238">DNA-binding</keyword>
<sequence length="696" mass="76062">MDEEAQRRNTDCIYFLASPLTCKKGTNCEYRHSEAARMNPRDCRFWKAGNCLNPRCSFRHLPLDGKSVLAASVASTSSAPVVVQLAPATGPSNKSKIPCYFFSQGYCAKSDKCPFAHVEPTASGPDPATHKFLAVGVNGNAVESSGRPLVVLKQSSSTDGRTASSKGIHASKVPINAQKVPQISRGLQKFNFPARNGNFTPLNCTEEDGKPNVYGGRLHSVEQSQLKVELEQGLNDTFDKVQTAEWRHPNQVDALWEDCPLSGSGLDQSVGHFDSHLTSKSRSNSTSSNDQDSCEQLRSSDSSNFPLDNREPQPGWFSGQCQVFSKPVVDARLSYHARAEKWKKQRTSIEEVHSLCDLHSHLGNQWKKNKLHAVLEKPEVRGQTDMVIHGRGSQWFSKDHLIAQNGKLLATADSDGTKVGGRGNSAPLQRASLRKVPNTDKCLTLDKKQSGSSEEISKADLNFAGPKSLAQIKAEKMARRVSPSKTAGKHNLSLAVIEAGEKVAATREVAKPAEVTHVAVSSGNLSSSHLSTGSTAKSVDDKQMSETSSPFECPKPLSVLLKRKRELESDRNVRETISGFLKVEECMVDSCGELEDGEVRDDSEECQKERVPSSTCPSVSVEEDQQAISLSFMEVVQKGAAEAAEFDPDFSEELKSDAEMEDIAYDDADYSLDDDNDDDDEDFAKKLGRFLGLSSN</sequence>
<dbReference type="Pfam" id="PF00642">
    <property type="entry name" value="zf-CCCH"/>
    <property type="match status" value="1"/>
</dbReference>
<keyword evidence="2" id="KW-0677">Repeat</keyword>
<feature type="region of interest" description="Disordered" evidence="7">
    <location>
        <begin position="523"/>
        <end position="551"/>
    </location>
</feature>
<keyword evidence="10" id="KW-1185">Reference proteome</keyword>
<feature type="zinc finger region" description="C3H1-type" evidence="6">
    <location>
        <begin position="6"/>
        <end position="35"/>
    </location>
</feature>
<dbReference type="InterPro" id="IPR036855">
    <property type="entry name" value="Znf_CCCH_sf"/>
</dbReference>
<evidence type="ECO:0000256" key="1">
    <source>
        <dbReference type="ARBA" id="ARBA00022723"/>
    </source>
</evidence>
<keyword evidence="4 6" id="KW-0862">Zinc</keyword>
<evidence type="ECO:0000259" key="8">
    <source>
        <dbReference type="PROSITE" id="PS50103"/>
    </source>
</evidence>
<evidence type="ECO:0000256" key="4">
    <source>
        <dbReference type="ARBA" id="ARBA00022833"/>
    </source>
</evidence>
<organism evidence="9 10">
    <name type="scientific">Adiantum capillus-veneris</name>
    <name type="common">Maidenhair fern</name>
    <dbReference type="NCBI Taxonomy" id="13818"/>
    <lineage>
        <taxon>Eukaryota</taxon>
        <taxon>Viridiplantae</taxon>
        <taxon>Streptophyta</taxon>
        <taxon>Embryophyta</taxon>
        <taxon>Tracheophyta</taxon>
        <taxon>Polypodiopsida</taxon>
        <taxon>Polypodiidae</taxon>
        <taxon>Polypodiales</taxon>
        <taxon>Pteridineae</taxon>
        <taxon>Pteridaceae</taxon>
        <taxon>Vittarioideae</taxon>
        <taxon>Adiantum</taxon>
    </lineage>
</organism>
<dbReference type="FunFam" id="4.10.1000.10:FF:000021">
    <property type="entry name" value="Zinc finger CCCH domain-containing protein 17"/>
    <property type="match status" value="1"/>
</dbReference>
<dbReference type="PANTHER" id="PTHR15725:SF14">
    <property type="entry name" value="ZINC FINGER CCCH DOMAIN-CONTAINING PROTEIN 11A"/>
    <property type="match status" value="1"/>
</dbReference>
<evidence type="ECO:0000256" key="6">
    <source>
        <dbReference type="PROSITE-ProRule" id="PRU00723"/>
    </source>
</evidence>
<dbReference type="Pfam" id="PF15663">
    <property type="entry name" value="zf-CCCH_3"/>
    <property type="match status" value="1"/>
</dbReference>
<evidence type="ECO:0000256" key="5">
    <source>
        <dbReference type="ARBA" id="ARBA00023125"/>
    </source>
</evidence>
<evidence type="ECO:0000313" key="9">
    <source>
        <dbReference type="EMBL" id="KAI5077147.1"/>
    </source>
</evidence>
<dbReference type="PROSITE" id="PS50103">
    <property type="entry name" value="ZF_C3H1"/>
    <property type="match status" value="3"/>
</dbReference>
<dbReference type="GO" id="GO:0003677">
    <property type="term" value="F:DNA binding"/>
    <property type="evidence" value="ECO:0007669"/>
    <property type="project" value="UniProtKB-KW"/>
</dbReference>
<evidence type="ECO:0000256" key="3">
    <source>
        <dbReference type="ARBA" id="ARBA00022771"/>
    </source>
</evidence>
<gene>
    <name evidence="9" type="ORF">GOP47_0006971</name>
</gene>
<feature type="domain" description="C3H1-type" evidence="8">
    <location>
        <begin position="93"/>
        <end position="120"/>
    </location>
</feature>
<name>A0A9D4V0M0_ADICA</name>
<feature type="domain" description="C3H1-type" evidence="8">
    <location>
        <begin position="37"/>
        <end position="63"/>
    </location>
</feature>
<dbReference type="AlphaFoldDB" id="A0A9D4V0M0"/>
<feature type="zinc finger region" description="C3H1-type" evidence="6">
    <location>
        <begin position="93"/>
        <end position="120"/>
    </location>
</feature>
<proteinExistence type="predicted"/>
<feature type="compositionally biased region" description="Low complexity" evidence="7">
    <location>
        <begin position="276"/>
        <end position="291"/>
    </location>
</feature>
<dbReference type="GO" id="GO:0008270">
    <property type="term" value="F:zinc ion binding"/>
    <property type="evidence" value="ECO:0007669"/>
    <property type="project" value="UniProtKB-KW"/>
</dbReference>
<feature type="zinc finger region" description="C3H1-type" evidence="6">
    <location>
        <begin position="37"/>
        <end position="63"/>
    </location>
</feature>
<feature type="compositionally biased region" description="Polar residues" evidence="7">
    <location>
        <begin position="294"/>
        <end position="306"/>
    </location>
</feature>
<feature type="region of interest" description="Disordered" evidence="7">
    <location>
        <begin position="270"/>
        <end position="318"/>
    </location>
</feature>
<reference evidence="9" key="1">
    <citation type="submission" date="2021-01" db="EMBL/GenBank/DDBJ databases">
        <title>Adiantum capillus-veneris genome.</title>
        <authorList>
            <person name="Fang Y."/>
            <person name="Liao Q."/>
        </authorList>
    </citation>
    <scope>NUCLEOTIDE SEQUENCE</scope>
    <source>
        <strain evidence="9">H3</strain>
        <tissue evidence="9">Leaf</tissue>
    </source>
</reference>
<comment type="caution">
    <text evidence="9">The sequence shown here is derived from an EMBL/GenBank/DDBJ whole genome shotgun (WGS) entry which is preliminary data.</text>
</comment>
<dbReference type="PANTHER" id="PTHR15725">
    <property type="entry name" value="ZN-FINGER, C-X8-C-X5-C-X3-H TYPE-CONTAINING"/>
    <property type="match status" value="1"/>
</dbReference>
<evidence type="ECO:0000256" key="7">
    <source>
        <dbReference type="SAM" id="MobiDB-lite"/>
    </source>
</evidence>
<accession>A0A9D4V0M0</accession>
<dbReference type="Gene3D" id="4.10.1000.10">
    <property type="entry name" value="Zinc finger, CCCH-type"/>
    <property type="match status" value="2"/>
</dbReference>
<keyword evidence="1 6" id="KW-0479">Metal-binding</keyword>
<dbReference type="InterPro" id="IPR000571">
    <property type="entry name" value="Znf_CCCH"/>
</dbReference>
<dbReference type="EMBL" id="JABFUD020000007">
    <property type="protein sequence ID" value="KAI5077147.1"/>
    <property type="molecule type" value="Genomic_DNA"/>
</dbReference>
<dbReference type="SUPFAM" id="SSF90229">
    <property type="entry name" value="CCCH zinc finger"/>
    <property type="match status" value="1"/>
</dbReference>
<protein>
    <recommendedName>
        <fullName evidence="8">C3H1-type domain-containing protein</fullName>
    </recommendedName>
</protein>
<evidence type="ECO:0000313" key="10">
    <source>
        <dbReference type="Proteomes" id="UP000886520"/>
    </source>
</evidence>
<dbReference type="InterPro" id="IPR041686">
    <property type="entry name" value="Znf-CCCH_3"/>
</dbReference>
<feature type="compositionally biased region" description="Low complexity" evidence="7">
    <location>
        <begin position="523"/>
        <end position="537"/>
    </location>
</feature>
<dbReference type="OrthoDB" id="5395350at2759"/>
<keyword evidence="3 6" id="KW-0863">Zinc-finger</keyword>
<feature type="domain" description="C3H1-type" evidence="8">
    <location>
        <begin position="6"/>
        <end position="35"/>
    </location>
</feature>